<evidence type="ECO:0000313" key="4">
    <source>
        <dbReference type="EMBL" id="GAA0152974.1"/>
    </source>
</evidence>
<feature type="domain" description="LysM" evidence="3">
    <location>
        <begin position="112"/>
        <end position="159"/>
    </location>
</feature>
<dbReference type="SMART" id="SM00257">
    <property type="entry name" value="LysM"/>
    <property type="match status" value="2"/>
</dbReference>
<protein>
    <recommendedName>
        <fullName evidence="3">LysM domain-containing protein</fullName>
    </recommendedName>
</protein>
<gene>
    <name evidence="4" type="ORF">LIER_11321</name>
</gene>
<accession>A0AAV3PMN6</accession>
<dbReference type="Proteomes" id="UP001454036">
    <property type="component" value="Unassembled WGS sequence"/>
</dbReference>
<keyword evidence="5" id="KW-1185">Reference proteome</keyword>
<feature type="chain" id="PRO_5043607230" description="LysM domain-containing protein" evidence="2">
    <location>
        <begin position="31"/>
        <end position="362"/>
    </location>
</feature>
<dbReference type="InterPro" id="IPR036779">
    <property type="entry name" value="LysM_dom_sf"/>
</dbReference>
<feature type="domain" description="LysM" evidence="3">
    <location>
        <begin position="176"/>
        <end position="220"/>
    </location>
</feature>
<proteinExistence type="predicted"/>
<evidence type="ECO:0000313" key="5">
    <source>
        <dbReference type="Proteomes" id="UP001454036"/>
    </source>
</evidence>
<keyword evidence="1" id="KW-1133">Transmembrane helix</keyword>
<organism evidence="4 5">
    <name type="scientific">Lithospermum erythrorhizon</name>
    <name type="common">Purple gromwell</name>
    <name type="synonym">Lithospermum officinale var. erythrorhizon</name>
    <dbReference type="NCBI Taxonomy" id="34254"/>
    <lineage>
        <taxon>Eukaryota</taxon>
        <taxon>Viridiplantae</taxon>
        <taxon>Streptophyta</taxon>
        <taxon>Embryophyta</taxon>
        <taxon>Tracheophyta</taxon>
        <taxon>Spermatophyta</taxon>
        <taxon>Magnoliopsida</taxon>
        <taxon>eudicotyledons</taxon>
        <taxon>Gunneridae</taxon>
        <taxon>Pentapetalae</taxon>
        <taxon>asterids</taxon>
        <taxon>lamiids</taxon>
        <taxon>Boraginales</taxon>
        <taxon>Boraginaceae</taxon>
        <taxon>Boraginoideae</taxon>
        <taxon>Lithospermeae</taxon>
        <taxon>Lithospermum</taxon>
    </lineage>
</organism>
<sequence>MVTISTKTPLIFISFCILLFSIIDQTLVESKKFKCTSNIQQCKSIVEYISPNTTTITTIQSLFNVENLTDILGVNNLPLSTPSTYTVQSRQPIKIPISCLCSNGTGKSNKVPVYKIVKDDGLYHIAFEIFSGLIVFQEIQEANNISDANKILVGQELWIPLPCSCDEVDGERVVHYGFVVPPRSTVAGIAAQYNTTQDVLLRLNDLASANDLKAEDVIDVPLKACASSISENSPDYPLLVSNGTYALTAQGCVRCKCDAANNYTLQCEPSQFNSSVQRNCSPLQCQGSGSLFIGNSTSSGCDRATCSYSGYNRNGTILTTLEQSTCPAPGQGNNASKFNFNIWRMSFIIIAFHLMLFCIQFT</sequence>
<dbReference type="InterPro" id="IPR018392">
    <property type="entry name" value="LysM"/>
</dbReference>
<evidence type="ECO:0000256" key="1">
    <source>
        <dbReference type="SAM" id="Phobius"/>
    </source>
</evidence>
<dbReference type="PROSITE" id="PS51782">
    <property type="entry name" value="LYSM"/>
    <property type="match status" value="2"/>
</dbReference>
<keyword evidence="1" id="KW-0812">Transmembrane</keyword>
<reference evidence="4 5" key="1">
    <citation type="submission" date="2024-01" db="EMBL/GenBank/DDBJ databases">
        <title>The complete chloroplast genome sequence of Lithospermum erythrorhizon: insights into the phylogenetic relationship among Boraginaceae species and the maternal lineages of purple gromwells.</title>
        <authorList>
            <person name="Okada T."/>
            <person name="Watanabe K."/>
        </authorList>
    </citation>
    <scope>NUCLEOTIDE SEQUENCE [LARGE SCALE GENOMIC DNA]</scope>
</reference>
<dbReference type="Pfam" id="PF01476">
    <property type="entry name" value="LysM"/>
    <property type="match status" value="2"/>
</dbReference>
<evidence type="ECO:0000256" key="2">
    <source>
        <dbReference type="SAM" id="SignalP"/>
    </source>
</evidence>
<dbReference type="PANTHER" id="PTHR33734:SF11">
    <property type="entry name" value="LYSM DOMAIN-CONTAINING GPI-ANCHORED PROTEIN 2"/>
    <property type="match status" value="1"/>
</dbReference>
<dbReference type="Gene3D" id="3.10.350.10">
    <property type="entry name" value="LysM domain"/>
    <property type="match status" value="2"/>
</dbReference>
<feature type="transmembrane region" description="Helical" evidence="1">
    <location>
        <begin position="342"/>
        <end position="361"/>
    </location>
</feature>
<evidence type="ECO:0000259" key="3">
    <source>
        <dbReference type="PROSITE" id="PS51782"/>
    </source>
</evidence>
<dbReference type="AlphaFoldDB" id="A0AAV3PMN6"/>
<keyword evidence="1" id="KW-0472">Membrane</keyword>
<dbReference type="EMBL" id="BAABME010002090">
    <property type="protein sequence ID" value="GAA0152974.1"/>
    <property type="molecule type" value="Genomic_DNA"/>
</dbReference>
<comment type="caution">
    <text evidence="4">The sequence shown here is derived from an EMBL/GenBank/DDBJ whole genome shotgun (WGS) entry which is preliminary data.</text>
</comment>
<keyword evidence="2" id="KW-0732">Signal</keyword>
<feature type="signal peptide" evidence="2">
    <location>
        <begin position="1"/>
        <end position="30"/>
    </location>
</feature>
<dbReference type="CDD" id="cd00118">
    <property type="entry name" value="LysM"/>
    <property type="match status" value="2"/>
</dbReference>
<dbReference type="PANTHER" id="PTHR33734">
    <property type="entry name" value="LYSM DOMAIN-CONTAINING GPI-ANCHORED PROTEIN 2"/>
    <property type="match status" value="1"/>
</dbReference>
<name>A0AAV3PMN6_LITER</name>